<reference evidence="2 3" key="1">
    <citation type="submission" date="2019-05" db="EMBL/GenBank/DDBJ databases">
        <title>Another draft genome of Portunus trituberculatus and its Hox gene families provides insights of decapod evolution.</title>
        <authorList>
            <person name="Jeong J.-H."/>
            <person name="Song I."/>
            <person name="Kim S."/>
            <person name="Choi T."/>
            <person name="Kim D."/>
            <person name="Ryu S."/>
            <person name="Kim W."/>
        </authorList>
    </citation>
    <scope>NUCLEOTIDE SEQUENCE [LARGE SCALE GENOMIC DNA]</scope>
    <source>
        <tissue evidence="2">Muscle</tissue>
    </source>
</reference>
<feature type="region of interest" description="Disordered" evidence="1">
    <location>
        <begin position="44"/>
        <end position="99"/>
    </location>
</feature>
<sequence>MMCIAINGRYWGPRQWWCDARGRHISMMDMCFVADCRHLEEFGQQHKGETRPGGDAHGSGGDGGSGSDGGGGGSVGAASQSKPLMHISSSRPHAAQTSS</sequence>
<comment type="caution">
    <text evidence="2">The sequence shown here is derived from an EMBL/GenBank/DDBJ whole genome shotgun (WGS) entry which is preliminary data.</text>
</comment>
<evidence type="ECO:0000313" key="3">
    <source>
        <dbReference type="Proteomes" id="UP000324222"/>
    </source>
</evidence>
<feature type="compositionally biased region" description="Basic and acidic residues" evidence="1">
    <location>
        <begin position="44"/>
        <end position="54"/>
    </location>
</feature>
<keyword evidence="3" id="KW-1185">Reference proteome</keyword>
<evidence type="ECO:0000256" key="1">
    <source>
        <dbReference type="SAM" id="MobiDB-lite"/>
    </source>
</evidence>
<dbReference type="EMBL" id="VSRR010001794">
    <property type="protein sequence ID" value="MPC27717.1"/>
    <property type="molecule type" value="Genomic_DNA"/>
</dbReference>
<organism evidence="2 3">
    <name type="scientific">Portunus trituberculatus</name>
    <name type="common">Swimming crab</name>
    <name type="synonym">Neptunus trituberculatus</name>
    <dbReference type="NCBI Taxonomy" id="210409"/>
    <lineage>
        <taxon>Eukaryota</taxon>
        <taxon>Metazoa</taxon>
        <taxon>Ecdysozoa</taxon>
        <taxon>Arthropoda</taxon>
        <taxon>Crustacea</taxon>
        <taxon>Multicrustacea</taxon>
        <taxon>Malacostraca</taxon>
        <taxon>Eumalacostraca</taxon>
        <taxon>Eucarida</taxon>
        <taxon>Decapoda</taxon>
        <taxon>Pleocyemata</taxon>
        <taxon>Brachyura</taxon>
        <taxon>Eubrachyura</taxon>
        <taxon>Portunoidea</taxon>
        <taxon>Portunidae</taxon>
        <taxon>Portuninae</taxon>
        <taxon>Portunus</taxon>
    </lineage>
</organism>
<feature type="compositionally biased region" description="Gly residues" evidence="1">
    <location>
        <begin position="55"/>
        <end position="75"/>
    </location>
</feature>
<feature type="compositionally biased region" description="Polar residues" evidence="1">
    <location>
        <begin position="87"/>
        <end position="99"/>
    </location>
</feature>
<gene>
    <name evidence="2" type="ORF">E2C01_020897</name>
</gene>
<name>A0A5B7E306_PORTR</name>
<evidence type="ECO:0000313" key="2">
    <source>
        <dbReference type="EMBL" id="MPC27717.1"/>
    </source>
</evidence>
<dbReference type="AlphaFoldDB" id="A0A5B7E306"/>
<protein>
    <submittedName>
        <fullName evidence="2">Uncharacterized protein</fullName>
    </submittedName>
</protein>
<accession>A0A5B7E306</accession>
<dbReference type="Proteomes" id="UP000324222">
    <property type="component" value="Unassembled WGS sequence"/>
</dbReference>
<proteinExistence type="predicted"/>